<dbReference type="CDD" id="cd01335">
    <property type="entry name" value="Radical_SAM"/>
    <property type="match status" value="1"/>
</dbReference>
<dbReference type="InterPro" id="IPR058240">
    <property type="entry name" value="rSAM_sf"/>
</dbReference>
<evidence type="ECO:0000259" key="4">
    <source>
        <dbReference type="PROSITE" id="PS51918"/>
    </source>
</evidence>
<comment type="function">
    <text evidence="3">Probably acts as a heme chaperone, transferring heme to an unknown acceptor. Binds one molecule of heme per monomer, possibly covalently. Binds 1 [4Fe-4S] cluster. The cluster is coordinated with 3 cysteines and an exchangeable S-adenosyl-L-methionine.</text>
</comment>
<dbReference type="NCBIfam" id="TIGR00539">
    <property type="entry name" value="hemN_rel"/>
    <property type="match status" value="1"/>
</dbReference>
<dbReference type="InterPro" id="IPR004559">
    <property type="entry name" value="HemW-like"/>
</dbReference>
<dbReference type="SFLD" id="SFLDF00562">
    <property type="entry name" value="HemN-like__clustered_with_heat"/>
    <property type="match status" value="1"/>
</dbReference>
<dbReference type="InterPro" id="IPR006638">
    <property type="entry name" value="Elp3/MiaA/NifB-like_rSAM"/>
</dbReference>
<dbReference type="SUPFAM" id="SSF102114">
    <property type="entry name" value="Radical SAM enzymes"/>
    <property type="match status" value="1"/>
</dbReference>
<dbReference type="SFLD" id="SFLDG01082">
    <property type="entry name" value="B12-binding_domain_containing"/>
    <property type="match status" value="1"/>
</dbReference>
<dbReference type="SMART" id="SM00729">
    <property type="entry name" value="Elp3"/>
    <property type="match status" value="1"/>
</dbReference>
<dbReference type="PANTHER" id="PTHR13932">
    <property type="entry name" value="COPROPORPHYRINIGEN III OXIDASE"/>
    <property type="match status" value="1"/>
</dbReference>
<evidence type="ECO:0000256" key="2">
    <source>
        <dbReference type="ARBA" id="ARBA00017228"/>
    </source>
</evidence>
<evidence type="ECO:0000256" key="3">
    <source>
        <dbReference type="RuleBase" id="RU364116"/>
    </source>
</evidence>
<dbReference type="InterPro" id="IPR010723">
    <property type="entry name" value="HemN_C"/>
</dbReference>
<keyword evidence="3" id="KW-0408">Iron</keyword>
<dbReference type="Pfam" id="PF04055">
    <property type="entry name" value="Radical_SAM"/>
    <property type="match status" value="1"/>
</dbReference>
<dbReference type="PANTHER" id="PTHR13932:SF5">
    <property type="entry name" value="RADICAL S-ADENOSYL METHIONINE DOMAIN-CONTAINING PROTEIN 1, MITOCHONDRIAL"/>
    <property type="match status" value="1"/>
</dbReference>
<dbReference type="Proteomes" id="UP000318453">
    <property type="component" value="Chromosome"/>
</dbReference>
<accession>A0A5B8NP23</accession>
<dbReference type="SFLD" id="SFLDS00029">
    <property type="entry name" value="Radical_SAM"/>
    <property type="match status" value="1"/>
</dbReference>
<dbReference type="Pfam" id="PF06969">
    <property type="entry name" value="HemN_C"/>
    <property type="match status" value="1"/>
</dbReference>
<keyword evidence="3" id="KW-0479">Metal-binding</keyword>
<keyword evidence="3" id="KW-0349">Heme</keyword>
<dbReference type="GO" id="GO:0005737">
    <property type="term" value="C:cytoplasm"/>
    <property type="evidence" value="ECO:0007669"/>
    <property type="project" value="UniProtKB-SubCell"/>
</dbReference>
<dbReference type="InterPro" id="IPR023404">
    <property type="entry name" value="rSAM_horseshoe"/>
</dbReference>
<keyword evidence="3" id="KW-0411">Iron-sulfur</keyword>
<dbReference type="AlphaFoldDB" id="A0A5B8NP23"/>
<keyword evidence="3" id="KW-0004">4Fe-4S</keyword>
<dbReference type="GO" id="GO:0004109">
    <property type="term" value="F:coproporphyrinogen oxidase activity"/>
    <property type="evidence" value="ECO:0007669"/>
    <property type="project" value="InterPro"/>
</dbReference>
<dbReference type="SFLD" id="SFLDG01065">
    <property type="entry name" value="anaerobic_coproporphyrinogen-I"/>
    <property type="match status" value="1"/>
</dbReference>
<organism evidence="5 6">
    <name type="scientific">Euhalothece natronophila Z-M001</name>
    <dbReference type="NCBI Taxonomy" id="522448"/>
    <lineage>
        <taxon>Bacteria</taxon>
        <taxon>Bacillati</taxon>
        <taxon>Cyanobacteriota</taxon>
        <taxon>Cyanophyceae</taxon>
        <taxon>Oscillatoriophycideae</taxon>
        <taxon>Chroococcales</taxon>
        <taxon>Halothecacae</taxon>
        <taxon>Halothece cluster</taxon>
        <taxon>Euhalothece</taxon>
    </lineage>
</organism>
<evidence type="ECO:0000256" key="1">
    <source>
        <dbReference type="ARBA" id="ARBA00006100"/>
    </source>
</evidence>
<keyword evidence="3" id="KW-0963">Cytoplasm</keyword>
<sequence length="403" mass="45818">MIANTKAAYIHVPFCRRRCYYCDFPITVIGDRASEKFDRTQLMKAYVKALCQEICLTATLYPTSNLETVFFGGGTPSLLPTTELERILMTLEETFGISKDAEISLEIDPGTFDFPQLQAYQNLGINRYSLGVQAFQDELLASMGRTHRLEDIKRAIAQFEQLGITNFSLDLISGLPQQTVSQWEETLEKAIEVSPAHLSCYDLIIEPETAFERQLEKGKLPLPPDETAAEMYRITQQRLTDAGYDHYEISNYALAGYQCCHNRIYWQNLPFYGFGMGATSYLGGKRYARSRTRREYYAWLETLTKTPNDLTSTPSIEPIDQLLETLMLGLRLKEGVNLSAIAEQFGSQAVKQILVSLQPYIDKQWVQLTKPNGKEWGQLKLSDPEGFLFSNSIIAQLFQDFSD</sequence>
<evidence type="ECO:0000313" key="6">
    <source>
        <dbReference type="Proteomes" id="UP000318453"/>
    </source>
</evidence>
<evidence type="ECO:0000313" key="5">
    <source>
        <dbReference type="EMBL" id="QDZ40331.1"/>
    </source>
</evidence>
<proteinExistence type="inferred from homology"/>
<dbReference type="KEGG" id="enn:FRE64_10425"/>
<dbReference type="GO" id="GO:0006779">
    <property type="term" value="P:porphyrin-containing compound biosynthetic process"/>
    <property type="evidence" value="ECO:0007669"/>
    <property type="project" value="InterPro"/>
</dbReference>
<comment type="subcellular location">
    <subcellularLocation>
        <location evidence="3">Cytoplasm</location>
    </subcellularLocation>
</comment>
<dbReference type="OrthoDB" id="9808022at2"/>
<feature type="domain" description="Radical SAM core" evidence="4">
    <location>
        <begin position="1"/>
        <end position="245"/>
    </location>
</feature>
<dbReference type="Gene3D" id="3.80.30.20">
    <property type="entry name" value="tm_1862 like domain"/>
    <property type="match status" value="1"/>
</dbReference>
<reference evidence="5 6" key="1">
    <citation type="submission" date="2019-08" db="EMBL/GenBank/DDBJ databases">
        <title>Carotenoids and Carotenoid Binding Proteins in the Halophilic Cyanobacterium Euhalothece sp. ZM00.</title>
        <authorList>
            <person name="Cho S.M."/>
            <person name="Song J.Y."/>
            <person name="Park Y.-I."/>
        </authorList>
    </citation>
    <scope>NUCLEOTIDE SEQUENCE [LARGE SCALE GENOMIC DNA]</scope>
    <source>
        <strain evidence="5 6">Z-M001</strain>
    </source>
</reference>
<comment type="similarity">
    <text evidence="1">Belongs to the anaerobic coproporphyrinogen-III oxidase family. HemW subfamily.</text>
</comment>
<dbReference type="InterPro" id="IPR007197">
    <property type="entry name" value="rSAM"/>
</dbReference>
<name>A0A5B8NP23_9CHRO</name>
<keyword evidence="6" id="KW-1185">Reference proteome</keyword>
<dbReference type="InterPro" id="IPR034505">
    <property type="entry name" value="Coproporphyrinogen-III_oxidase"/>
</dbReference>
<dbReference type="PROSITE" id="PS51918">
    <property type="entry name" value="RADICAL_SAM"/>
    <property type="match status" value="1"/>
</dbReference>
<keyword evidence="3" id="KW-0949">S-adenosyl-L-methionine</keyword>
<dbReference type="GO" id="GO:0046872">
    <property type="term" value="F:metal ion binding"/>
    <property type="evidence" value="ECO:0007669"/>
    <property type="project" value="UniProtKB-UniRule"/>
</dbReference>
<dbReference type="SFLD" id="SFLDF00288">
    <property type="entry name" value="HemN-like__clustered_with_nucl"/>
    <property type="match status" value="1"/>
</dbReference>
<dbReference type="GO" id="GO:0051539">
    <property type="term" value="F:4 iron, 4 sulfur cluster binding"/>
    <property type="evidence" value="ECO:0007669"/>
    <property type="project" value="UniProtKB-UniRule"/>
</dbReference>
<gene>
    <name evidence="5" type="ORF">FRE64_10425</name>
</gene>
<protein>
    <recommendedName>
        <fullName evidence="2 3">Heme chaperone HemW</fullName>
    </recommendedName>
</protein>
<keyword evidence="3" id="KW-0143">Chaperone</keyword>
<dbReference type="EMBL" id="CP042326">
    <property type="protein sequence ID" value="QDZ40331.1"/>
    <property type="molecule type" value="Genomic_DNA"/>
</dbReference>
<dbReference type="RefSeq" id="WP_146296014.1">
    <property type="nucleotide sequence ID" value="NZ_CP042326.1"/>
</dbReference>